<reference evidence="2" key="1">
    <citation type="submission" date="2023-06" db="EMBL/GenBank/DDBJ databases">
        <title>Genome sequence of Methanosarcinaceae archaeon Ag5.</title>
        <authorList>
            <person name="Protasov E."/>
            <person name="Platt K."/>
            <person name="Poehlein A."/>
            <person name="Daniel R."/>
            <person name="Brune A."/>
        </authorList>
    </citation>
    <scope>NUCLEOTIDE SEQUENCE</scope>
    <source>
        <strain evidence="2">Ag5</strain>
    </source>
</reference>
<dbReference type="AlphaFoldDB" id="A0AAE4SCJ6"/>
<dbReference type="Gene3D" id="3.10.620.30">
    <property type="match status" value="1"/>
</dbReference>
<comment type="caution">
    <text evidence="2">The sequence shown here is derived from an EMBL/GenBank/DDBJ whole genome shotgun (WGS) entry which is preliminary data.</text>
</comment>
<feature type="compositionally biased region" description="Low complexity" evidence="1">
    <location>
        <begin position="44"/>
        <end position="61"/>
    </location>
</feature>
<feature type="region of interest" description="Disordered" evidence="1">
    <location>
        <begin position="39"/>
        <end position="61"/>
    </location>
</feature>
<dbReference type="Proteomes" id="UP001271789">
    <property type="component" value="Unassembled WGS sequence"/>
</dbReference>
<dbReference type="RefSeq" id="WP_338098971.1">
    <property type="nucleotide sequence ID" value="NZ_JAWDKD010000008.1"/>
</dbReference>
<proteinExistence type="predicted"/>
<dbReference type="Gene3D" id="2.60.40.10">
    <property type="entry name" value="Immunoglobulins"/>
    <property type="match status" value="1"/>
</dbReference>
<dbReference type="InterPro" id="IPR013783">
    <property type="entry name" value="Ig-like_fold"/>
</dbReference>
<sequence length="379" mass="41897">MGKMSKMIFLVLFVVVLAALVFYVLPLVSDTNPADRLSNFSNPANGSNQSNGTNSSGNVSAAEINDPDRVNYFNNQVDEPGYYTRTYNWTYDNQSWSYTVSVPIDMYNDYRNKSHTRGDYSQYAVSPDDRAVLGQIVDSFKQQGALYNYSEDQVVENMIAFIQAMPYTSDSVTTGFDEYPRYPIETLVDGGGDCEDSSILAAALLNEMGYDTALLGFDNHMALGVAGIDNAAGTYFERNGKYYYVETTSNDYDIGEVPPGVDKSTIHIYKMNITAALEGSVSRKLIAKGESAATHEITVVIRNRGPNTAENVTVEMNGIFSKSSRMNDTQNIDSIGVNQTKTVTATFTFPRGQFAEFRGTIYGDNFETVDIILSPFSQE</sequence>
<gene>
    <name evidence="2" type="ORF">MsAg5_04170</name>
</gene>
<dbReference type="PANTHER" id="PTHR39327:SF1">
    <property type="entry name" value="BLR5470 PROTEIN"/>
    <property type="match status" value="1"/>
</dbReference>
<protein>
    <recommendedName>
        <fullName evidence="4">Transglutaminase-like domain-containing protein</fullName>
    </recommendedName>
</protein>
<evidence type="ECO:0000313" key="3">
    <source>
        <dbReference type="Proteomes" id="UP001271789"/>
    </source>
</evidence>
<dbReference type="PANTHER" id="PTHR39327">
    <property type="match status" value="1"/>
</dbReference>
<keyword evidence="3" id="KW-1185">Reference proteome</keyword>
<evidence type="ECO:0008006" key="4">
    <source>
        <dbReference type="Google" id="ProtNLM"/>
    </source>
</evidence>
<name>A0AAE4SCJ6_9EURY</name>
<dbReference type="EMBL" id="JAWDKD010000008">
    <property type="protein sequence ID" value="MDV0446572.1"/>
    <property type="molecule type" value="Genomic_DNA"/>
</dbReference>
<organism evidence="2 3">
    <name type="scientific">Methanolapillus africanus</name>
    <dbReference type="NCBI Taxonomy" id="3028297"/>
    <lineage>
        <taxon>Archaea</taxon>
        <taxon>Methanobacteriati</taxon>
        <taxon>Methanobacteriota</taxon>
        <taxon>Stenosarchaea group</taxon>
        <taxon>Methanomicrobia</taxon>
        <taxon>Methanosarcinales</taxon>
        <taxon>Methanosarcinaceae</taxon>
        <taxon>Methanolapillus</taxon>
    </lineage>
</organism>
<accession>A0AAE4SCJ6</accession>
<dbReference type="InterPro" id="IPR010319">
    <property type="entry name" value="Transglutaminase-like_Cys_pept"/>
</dbReference>
<evidence type="ECO:0000256" key="1">
    <source>
        <dbReference type="SAM" id="MobiDB-lite"/>
    </source>
</evidence>
<evidence type="ECO:0000313" key="2">
    <source>
        <dbReference type="EMBL" id="MDV0446572.1"/>
    </source>
</evidence>